<dbReference type="EMBL" id="CP109831">
    <property type="protein sequence ID" value="UYU17821.1"/>
    <property type="molecule type" value="Genomic_DNA"/>
</dbReference>
<evidence type="ECO:0000313" key="2">
    <source>
        <dbReference type="Proteomes" id="UP001156196"/>
    </source>
</evidence>
<name>A0AAX3E6S3_9EURY</name>
<dbReference type="Proteomes" id="UP001156196">
    <property type="component" value="Chromosome"/>
</dbReference>
<accession>A0AAX3E6S3</accession>
<protein>
    <submittedName>
        <fullName evidence="1">Uncharacterized protein</fullName>
    </submittedName>
</protein>
<gene>
    <name evidence="1" type="ORF">OH143_08905</name>
</gene>
<proteinExistence type="predicted"/>
<reference evidence="1" key="1">
    <citation type="submission" date="2022-10" db="EMBL/GenBank/DDBJ databases">
        <title>Complete genome of Methanoculleus submarinus DSM 15122.</title>
        <authorList>
            <person name="Chen S.-C."/>
            <person name="Lai S.-J."/>
            <person name="You Y.-T."/>
        </authorList>
    </citation>
    <scope>NUCLEOTIDE SEQUENCE</scope>
    <source>
        <strain evidence="1">DSM 15122</strain>
    </source>
</reference>
<dbReference type="KEGG" id="msum:OH143_08905"/>
<organism evidence="1 2">
    <name type="scientific">Methanoculleus submarinus</name>
    <dbReference type="NCBI Taxonomy" id="204050"/>
    <lineage>
        <taxon>Archaea</taxon>
        <taxon>Methanobacteriati</taxon>
        <taxon>Methanobacteriota</taxon>
        <taxon>Stenosarchaea group</taxon>
        <taxon>Methanomicrobia</taxon>
        <taxon>Methanomicrobiales</taxon>
        <taxon>Methanomicrobiaceae</taxon>
        <taxon>Methanoculleus</taxon>
    </lineage>
</organism>
<keyword evidence="2" id="KW-1185">Reference proteome</keyword>
<dbReference type="RefSeq" id="WP_011843283.1">
    <property type="nucleotide sequence ID" value="NZ_CP109831.1"/>
</dbReference>
<dbReference type="GeneID" id="4846465"/>
<dbReference type="AlphaFoldDB" id="A0AAX3E6S3"/>
<sequence length="412" mass="47450">MPLTDRYIGSELSVVERELIFNDKYANVGFVKYDTKDGEYFFLNPSPFLKTSKNEIYHVSGHPPPENQFIEANVIDEKTVILPRTVRKSINVKEVDSWKLFDPTPLAQRRKILDFEEIVEYFAYPLTGEDEVVEEIAGCSSLFAFSSPPIEDDTGGIKSAIFGKNYQWDLFRKPLKVIPDDFRKTSSDYYYYISKLERNLSKTEGEVNLAILQPEKLVSDIPIYFEGVKERKHSKDYYSLLDQESGVITAYILDSLLLKPQYTGKVEAMMHDAIYELREEYYSSGQRPYHQNVGDALPKLASSYARLRASPDIEPPDVKYATDLWFSMFRKAEKITSNPAKISDLFLITGDARKVYYKLYDIFGADYWIPVIEAVEVMAMDPEDVEISVDALVEKGYCVRKEGHIMLLEPFK</sequence>
<evidence type="ECO:0000313" key="1">
    <source>
        <dbReference type="EMBL" id="UYU17821.1"/>
    </source>
</evidence>
<dbReference type="GeneID" id="76731007"/>